<proteinExistence type="predicted"/>
<evidence type="ECO:0000256" key="1">
    <source>
        <dbReference type="SAM" id="MobiDB-lite"/>
    </source>
</evidence>
<feature type="compositionally biased region" description="Polar residues" evidence="1">
    <location>
        <begin position="153"/>
        <end position="166"/>
    </location>
</feature>
<feature type="compositionally biased region" description="Polar residues" evidence="1">
    <location>
        <begin position="270"/>
        <end position="290"/>
    </location>
</feature>
<feature type="compositionally biased region" description="Polar residues" evidence="1">
    <location>
        <begin position="421"/>
        <end position="452"/>
    </location>
</feature>
<organism evidence="2 3">
    <name type="scientific">Aspergillus ellipticus CBS 707.79</name>
    <dbReference type="NCBI Taxonomy" id="1448320"/>
    <lineage>
        <taxon>Eukaryota</taxon>
        <taxon>Fungi</taxon>
        <taxon>Dikarya</taxon>
        <taxon>Ascomycota</taxon>
        <taxon>Pezizomycotina</taxon>
        <taxon>Eurotiomycetes</taxon>
        <taxon>Eurotiomycetidae</taxon>
        <taxon>Eurotiales</taxon>
        <taxon>Aspergillaceae</taxon>
        <taxon>Aspergillus</taxon>
        <taxon>Aspergillus subgen. Circumdati</taxon>
    </lineage>
</organism>
<feature type="compositionally biased region" description="Basic and acidic residues" evidence="1">
    <location>
        <begin position="1"/>
        <end position="12"/>
    </location>
</feature>
<accession>A0A319DYF3</accession>
<feature type="region of interest" description="Disordered" evidence="1">
    <location>
        <begin position="258"/>
        <end position="332"/>
    </location>
</feature>
<dbReference type="AlphaFoldDB" id="A0A319DYF3"/>
<feature type="compositionally biased region" description="Polar residues" evidence="1">
    <location>
        <begin position="230"/>
        <end position="241"/>
    </location>
</feature>
<feature type="compositionally biased region" description="Basic and acidic residues" evidence="1">
    <location>
        <begin position="510"/>
        <end position="522"/>
    </location>
</feature>
<feature type="compositionally biased region" description="Acidic residues" evidence="1">
    <location>
        <begin position="465"/>
        <end position="474"/>
    </location>
</feature>
<feature type="compositionally biased region" description="Low complexity" evidence="1">
    <location>
        <begin position="317"/>
        <end position="327"/>
    </location>
</feature>
<feature type="compositionally biased region" description="Basic and acidic residues" evidence="1">
    <location>
        <begin position="39"/>
        <end position="50"/>
    </location>
</feature>
<feature type="region of interest" description="Disordered" evidence="1">
    <location>
        <begin position="1"/>
        <end position="58"/>
    </location>
</feature>
<gene>
    <name evidence="2" type="ORF">BO71DRAFT_410357</name>
</gene>
<name>A0A319DYF3_9EURO</name>
<feature type="region of interest" description="Disordered" evidence="1">
    <location>
        <begin position="127"/>
        <end position="172"/>
    </location>
</feature>
<feature type="compositionally biased region" description="Low complexity" evidence="1">
    <location>
        <begin position="475"/>
        <end position="484"/>
    </location>
</feature>
<evidence type="ECO:0000313" key="2">
    <source>
        <dbReference type="EMBL" id="PYH93248.1"/>
    </source>
</evidence>
<protein>
    <submittedName>
        <fullName evidence="2">Uncharacterized protein</fullName>
    </submittedName>
</protein>
<dbReference type="Proteomes" id="UP000247810">
    <property type="component" value="Unassembled WGS sequence"/>
</dbReference>
<feature type="region of interest" description="Disordered" evidence="1">
    <location>
        <begin position="213"/>
        <end position="246"/>
    </location>
</feature>
<reference evidence="2 3" key="1">
    <citation type="submission" date="2018-02" db="EMBL/GenBank/DDBJ databases">
        <title>The genomes of Aspergillus section Nigri reveals drivers in fungal speciation.</title>
        <authorList>
            <consortium name="DOE Joint Genome Institute"/>
            <person name="Vesth T.C."/>
            <person name="Nybo J."/>
            <person name="Theobald S."/>
            <person name="Brandl J."/>
            <person name="Frisvad J.C."/>
            <person name="Nielsen K.F."/>
            <person name="Lyhne E.K."/>
            <person name="Kogle M.E."/>
            <person name="Kuo A."/>
            <person name="Riley R."/>
            <person name="Clum A."/>
            <person name="Nolan M."/>
            <person name="Lipzen A."/>
            <person name="Salamov A."/>
            <person name="Henrissat B."/>
            <person name="Wiebenga A."/>
            <person name="De vries R.P."/>
            <person name="Grigoriev I.V."/>
            <person name="Mortensen U.H."/>
            <person name="Andersen M.R."/>
            <person name="Baker S.E."/>
        </authorList>
    </citation>
    <scope>NUCLEOTIDE SEQUENCE [LARGE SCALE GENOMIC DNA]</scope>
    <source>
        <strain evidence="2 3">CBS 707.79</strain>
    </source>
</reference>
<dbReference type="EMBL" id="KZ825897">
    <property type="protein sequence ID" value="PYH93248.1"/>
    <property type="molecule type" value="Genomic_DNA"/>
</dbReference>
<sequence>MDSKDQSRDVNRRRQAWSFSLSIRPAASRRARSVTPASLRDHTTQPDHRTSTPPTCEESVHYPIFNPRNPRHNPSVASSAWPQDDYYVSQPPNFERSLRRMQNLPRRSLRRAHSGFLAFTSGMRRRPIPAHRSHNDDIPSIWSSTDSAKDSSDQQGTLYSSTVSEASTEEDVDFGTDLQRISCKYPPQPDANMDRYLQSLPSLFAWDDGVLSGSTAGPSHRREALAPTANGRSARSSNTGATEAGSHEMALRQIRANSGDGSADGIAPVNESSQQFPSLSGSYVSLSAGSENEGGLAPSHSGVNLQLPDTRDDVAKSTTGSSSSSGPPLVPTIEVTNCQSVMVTASRDNRASESPRGADNELAMNSLELYERLELDEGQSGEHNMESQASAYVSGSHENPSRADASISRPRETPLPENPESHNSGVSENANEGSYDSTQAQTGGNCTSTRCNDSTEDTPFGTDGAADDPNEDMDAASALDSSSSNEDMTLLLALRDEYFLVDKSNDLRPDRGNNATKAERSFSGDGGLYSGPGLDRNLSNRPQEIPEMIGPRTPHPVRSFPVERDASDSTDEYLVTYPVSQRHYFS</sequence>
<feature type="compositionally biased region" description="Polar residues" evidence="1">
    <location>
        <begin position="386"/>
        <end position="398"/>
    </location>
</feature>
<dbReference type="OrthoDB" id="4185962at2759"/>
<evidence type="ECO:0000313" key="3">
    <source>
        <dbReference type="Proteomes" id="UP000247810"/>
    </source>
</evidence>
<keyword evidence="3" id="KW-1185">Reference proteome</keyword>
<feature type="region of interest" description="Disordered" evidence="1">
    <location>
        <begin position="378"/>
        <end position="484"/>
    </location>
</feature>
<dbReference type="VEuPathDB" id="FungiDB:BO71DRAFT_410357"/>
<feature type="region of interest" description="Disordered" evidence="1">
    <location>
        <begin position="510"/>
        <end position="571"/>
    </location>
</feature>